<protein>
    <submittedName>
        <fullName evidence="5">Zinc-dependent metalloprotease</fullName>
    </submittedName>
</protein>
<accession>A0ABW5IKP8</accession>
<evidence type="ECO:0000313" key="6">
    <source>
        <dbReference type="Proteomes" id="UP001597544"/>
    </source>
</evidence>
<dbReference type="PANTHER" id="PTHR38478:SF1">
    <property type="entry name" value="ZINC DEPENDENT METALLOPROTEASE DOMAIN LIPOPROTEIN"/>
    <property type="match status" value="1"/>
</dbReference>
<evidence type="ECO:0000256" key="1">
    <source>
        <dbReference type="SAM" id="MobiDB-lite"/>
    </source>
</evidence>
<dbReference type="Gene3D" id="3.40.390.10">
    <property type="entry name" value="Collagenase (Catalytic Domain)"/>
    <property type="match status" value="1"/>
</dbReference>
<dbReference type="RefSeq" id="WP_377502768.1">
    <property type="nucleotide sequence ID" value="NZ_JBHULU010000002.1"/>
</dbReference>
<dbReference type="InterPro" id="IPR034032">
    <property type="entry name" value="Zn_MMP-like_bac"/>
</dbReference>
<feature type="domain" description="EcxA zinc-binding" evidence="3">
    <location>
        <begin position="478"/>
        <end position="792"/>
    </location>
</feature>
<dbReference type="InterPro" id="IPR032534">
    <property type="entry name" value="EcxA_zinc-bd"/>
</dbReference>
<keyword evidence="5" id="KW-0482">Metalloprotease</keyword>
<feature type="signal peptide" evidence="2">
    <location>
        <begin position="1"/>
        <end position="28"/>
    </location>
</feature>
<feature type="chain" id="PRO_5046165802" evidence="2">
    <location>
        <begin position="29"/>
        <end position="872"/>
    </location>
</feature>
<evidence type="ECO:0000259" key="3">
    <source>
        <dbReference type="Pfam" id="PF16313"/>
    </source>
</evidence>
<dbReference type="CDD" id="cd04276">
    <property type="entry name" value="ZnMc_MMP_like_2"/>
    <property type="match status" value="1"/>
</dbReference>
<reference evidence="6" key="1">
    <citation type="journal article" date="2019" name="Int. J. Syst. Evol. Microbiol.">
        <title>The Global Catalogue of Microorganisms (GCM) 10K type strain sequencing project: providing services to taxonomists for standard genome sequencing and annotation.</title>
        <authorList>
            <consortium name="The Broad Institute Genomics Platform"/>
            <consortium name="The Broad Institute Genome Sequencing Center for Infectious Disease"/>
            <person name="Wu L."/>
            <person name="Ma J."/>
        </authorList>
    </citation>
    <scope>NUCLEOTIDE SEQUENCE [LARGE SCALE GENOMIC DNA]</scope>
    <source>
        <strain evidence="6">KCTC 42498</strain>
    </source>
</reference>
<sequence length="872" mass="97514">MTVPFKTGLCYAALAACLVAVPLSDANAQKRKDKKKDKKEAPTEAATAPADKKEGPKKLSEVVKKCKAYPGLFTMYQDTTSGTAYLLVRNDQVDKEYIYFNHVTDGVLDAGYFRGAYGANGVFSVRRYFDRLELVGENTSFYFDDKNALKRAEAANINRPILASQKIEAVNDDNTAFLIKADDIFLGEVLGQVKPSPNPNSKPGQSFDLGKLSKEKTKTAAIHNYPENTDIVVEYVFENPYPVRYGSSAVTDSRNVSVKIQHSLIEMPKNDYKPRLDDPRVGYFTDQVTDMTSPAATPYRDLIHRWHLVKKDPNAALSEPVEPITWWIENTTPHEFRPTIKAALLQWNKAFEKAGFKNAVVVKEQPDDADWDASDMRYNVLRWTSSPIPPFGGYGPSFVNPRTGQILGADIMLEYVFVTNRLQSGRIFSTAALGLEEADTELVDNRHFCNLGSKLHLNNMFGAQVLDALEGSSAIEVDKDDMIKQSLYYLVLHEVGHTLGLNHNMKSSQMIHHKDIHNRAKAEQLGLTGSVMDYPSLNLSADKEKQGLYYTTTPGPYDLWAIEYGYAPVDEGKLRTILARSTEPALTFGNDADDMRSPGKGIDPRVMIGDMSGDAVGYAIERVELVKKAYPTLKKKLITDDQSYHELRNAYLVLTGEHANSLRVISRYIGGVYVDRAFNKQEGATQPFTPVPAAEQKRAMKAIANLGFSPDAFNVPDGLYAYLQTQRRGFDHFGRNEDPQIHARVLMIHQDLLNQLMHKNVWERITNTQLYGNDYNLHNFATDLTGAIFKADLGKSVNTMRQNLQQEYVDRLAAIVEGKESYDHVSKSAAFSQLKAIQSMIRSSANAGDAATRAHRDHLKYKIDIALEAKKG</sequence>
<comment type="caution">
    <text evidence="5">The sequence shown here is derived from an EMBL/GenBank/DDBJ whole genome shotgun (WGS) entry which is preliminary data.</text>
</comment>
<evidence type="ECO:0000256" key="2">
    <source>
        <dbReference type="SAM" id="SignalP"/>
    </source>
</evidence>
<feature type="domain" description="DUF5117" evidence="4">
    <location>
        <begin position="144"/>
        <end position="311"/>
    </location>
</feature>
<keyword evidence="5" id="KW-0378">Hydrolase</keyword>
<dbReference type="Pfam" id="PF17148">
    <property type="entry name" value="DUF5117"/>
    <property type="match status" value="1"/>
</dbReference>
<dbReference type="InterPro" id="IPR033413">
    <property type="entry name" value="DUF5117"/>
</dbReference>
<organism evidence="5 6">
    <name type="scientific">Pontibacter locisalis</name>
    <dbReference type="NCBI Taxonomy" id="1719035"/>
    <lineage>
        <taxon>Bacteria</taxon>
        <taxon>Pseudomonadati</taxon>
        <taxon>Bacteroidota</taxon>
        <taxon>Cytophagia</taxon>
        <taxon>Cytophagales</taxon>
        <taxon>Hymenobacteraceae</taxon>
        <taxon>Pontibacter</taxon>
    </lineage>
</organism>
<feature type="region of interest" description="Disordered" evidence="1">
    <location>
        <begin position="28"/>
        <end position="56"/>
    </location>
</feature>
<dbReference type="InterPro" id="IPR024079">
    <property type="entry name" value="MetalloPept_cat_dom_sf"/>
</dbReference>
<dbReference type="Proteomes" id="UP001597544">
    <property type="component" value="Unassembled WGS sequence"/>
</dbReference>
<dbReference type="PROSITE" id="PS51257">
    <property type="entry name" value="PROKAR_LIPOPROTEIN"/>
    <property type="match status" value="1"/>
</dbReference>
<gene>
    <name evidence="5" type="ORF">ACFSRY_01640</name>
</gene>
<keyword evidence="2" id="KW-0732">Signal</keyword>
<evidence type="ECO:0000313" key="5">
    <source>
        <dbReference type="EMBL" id="MFD2512555.1"/>
    </source>
</evidence>
<keyword evidence="6" id="KW-1185">Reference proteome</keyword>
<dbReference type="PANTHER" id="PTHR38478">
    <property type="entry name" value="PEPTIDASE M1A AND M12B"/>
    <property type="match status" value="1"/>
</dbReference>
<proteinExistence type="predicted"/>
<dbReference type="EMBL" id="JBHULU010000002">
    <property type="protein sequence ID" value="MFD2512555.1"/>
    <property type="molecule type" value="Genomic_DNA"/>
</dbReference>
<dbReference type="SUPFAM" id="SSF55486">
    <property type="entry name" value="Metalloproteases ('zincins'), catalytic domain"/>
    <property type="match status" value="1"/>
</dbReference>
<evidence type="ECO:0000259" key="4">
    <source>
        <dbReference type="Pfam" id="PF17148"/>
    </source>
</evidence>
<keyword evidence="5" id="KW-0645">Protease</keyword>
<dbReference type="Pfam" id="PF16313">
    <property type="entry name" value="DUF4953"/>
    <property type="match status" value="1"/>
</dbReference>
<dbReference type="GO" id="GO:0008237">
    <property type="term" value="F:metallopeptidase activity"/>
    <property type="evidence" value="ECO:0007669"/>
    <property type="project" value="UniProtKB-KW"/>
</dbReference>
<name>A0ABW5IKP8_9BACT</name>